<dbReference type="EMBL" id="GBXM01100008">
    <property type="protein sequence ID" value="JAH08569.1"/>
    <property type="molecule type" value="Transcribed_RNA"/>
</dbReference>
<evidence type="ECO:0000313" key="1">
    <source>
        <dbReference type="EMBL" id="JAH20822.1"/>
    </source>
</evidence>
<reference evidence="1" key="1">
    <citation type="submission" date="2014-11" db="EMBL/GenBank/DDBJ databases">
        <authorList>
            <person name="Amaro Gonzalez C."/>
        </authorList>
    </citation>
    <scope>NUCLEOTIDE SEQUENCE</scope>
</reference>
<accession>A0A0E9QWJ6</accession>
<proteinExistence type="predicted"/>
<dbReference type="AlphaFoldDB" id="A0A0E9QWJ6"/>
<organism evidence="1">
    <name type="scientific">Anguilla anguilla</name>
    <name type="common">European freshwater eel</name>
    <name type="synonym">Muraena anguilla</name>
    <dbReference type="NCBI Taxonomy" id="7936"/>
    <lineage>
        <taxon>Eukaryota</taxon>
        <taxon>Metazoa</taxon>
        <taxon>Chordata</taxon>
        <taxon>Craniata</taxon>
        <taxon>Vertebrata</taxon>
        <taxon>Euteleostomi</taxon>
        <taxon>Actinopterygii</taxon>
        <taxon>Neopterygii</taxon>
        <taxon>Teleostei</taxon>
        <taxon>Anguilliformes</taxon>
        <taxon>Anguillidae</taxon>
        <taxon>Anguilla</taxon>
    </lineage>
</organism>
<reference evidence="1" key="2">
    <citation type="journal article" date="2015" name="Fish Shellfish Immunol.">
        <title>Early steps in the European eel (Anguilla anguilla)-Vibrio vulnificus interaction in the gills: Role of the RtxA13 toxin.</title>
        <authorList>
            <person name="Callol A."/>
            <person name="Pajuelo D."/>
            <person name="Ebbesson L."/>
            <person name="Teles M."/>
            <person name="MacKenzie S."/>
            <person name="Amaro C."/>
        </authorList>
    </citation>
    <scope>NUCLEOTIDE SEQUENCE</scope>
</reference>
<dbReference type="EMBL" id="GBXM01087755">
    <property type="protein sequence ID" value="JAH20822.1"/>
    <property type="molecule type" value="Transcribed_RNA"/>
</dbReference>
<protein>
    <submittedName>
        <fullName evidence="1">Uncharacterized protein</fullName>
    </submittedName>
</protein>
<sequence length="33" mass="3781">MFPRLLGGKSEAKTIFKNPFMGLKNVFFKCSSR</sequence>
<name>A0A0E9QWJ6_ANGAN</name>